<dbReference type="AlphaFoldDB" id="A0A167CSH6"/>
<dbReference type="RefSeq" id="XP_018734532.1">
    <property type="nucleotide sequence ID" value="XM_018879876.1"/>
</dbReference>
<organism evidence="1 2">
    <name type="scientific">Sugiyamaella lignohabitans</name>
    <dbReference type="NCBI Taxonomy" id="796027"/>
    <lineage>
        <taxon>Eukaryota</taxon>
        <taxon>Fungi</taxon>
        <taxon>Dikarya</taxon>
        <taxon>Ascomycota</taxon>
        <taxon>Saccharomycotina</taxon>
        <taxon>Dipodascomycetes</taxon>
        <taxon>Dipodascales</taxon>
        <taxon>Trichomonascaceae</taxon>
        <taxon>Sugiyamaella</taxon>
    </lineage>
</organism>
<dbReference type="Proteomes" id="UP000189580">
    <property type="component" value="Chromosome a"/>
</dbReference>
<evidence type="ECO:0000313" key="1">
    <source>
        <dbReference type="EMBL" id="ANB12055.1"/>
    </source>
</evidence>
<keyword evidence="2" id="KW-1185">Reference proteome</keyword>
<accession>A0A167CSH6</accession>
<name>A0A167CSH6_9ASCO</name>
<evidence type="ECO:0000313" key="2">
    <source>
        <dbReference type="Proteomes" id="UP000189580"/>
    </source>
</evidence>
<dbReference type="GeneID" id="30034862"/>
<gene>
    <name evidence="1" type="ORF">AWJ20_290</name>
</gene>
<sequence length="75" mass="7960">MSLEFSAWVSLDTGMPERRAAVSATLSESTISSNKVESDLSSIVLSISSILRLISGIAKYLKSAEAPVSLRRSAS</sequence>
<reference evidence="1 2" key="1">
    <citation type="submission" date="2016-02" db="EMBL/GenBank/DDBJ databases">
        <title>Complete genome sequence and transcriptome regulation of the pentose utilising yeast Sugiyamaella lignohabitans.</title>
        <authorList>
            <person name="Bellasio M."/>
            <person name="Peymann A."/>
            <person name="Valli M."/>
            <person name="Sipitzky M."/>
            <person name="Graf A."/>
            <person name="Sauer M."/>
            <person name="Marx H."/>
            <person name="Mattanovich D."/>
        </authorList>
    </citation>
    <scope>NUCLEOTIDE SEQUENCE [LARGE SCALE GENOMIC DNA]</scope>
    <source>
        <strain evidence="1 2">CBS 10342</strain>
    </source>
</reference>
<dbReference type="KEGG" id="slb:AWJ20_290"/>
<proteinExistence type="predicted"/>
<protein>
    <submittedName>
        <fullName evidence="1">Uncharacterized protein</fullName>
    </submittedName>
</protein>
<dbReference type="EMBL" id="CP014501">
    <property type="protein sequence ID" value="ANB12055.1"/>
    <property type="molecule type" value="Genomic_DNA"/>
</dbReference>